<evidence type="ECO:0000313" key="2">
    <source>
        <dbReference type="Proteomes" id="UP001500962"/>
    </source>
</evidence>
<evidence type="ECO:0000313" key="1">
    <source>
        <dbReference type="EMBL" id="GAA0457887.1"/>
    </source>
</evidence>
<dbReference type="Proteomes" id="UP001500962">
    <property type="component" value="Unassembled WGS sequence"/>
</dbReference>
<reference evidence="1" key="1">
    <citation type="journal article" date="2014" name="Int. J. Syst. Evol. Microbiol.">
        <title>Complete genome sequence of Corynebacterium casei LMG S-19264T (=DSM 44701T), isolated from a smear-ripened cheese.</title>
        <authorList>
            <consortium name="US DOE Joint Genome Institute (JGI-PGF)"/>
            <person name="Walter F."/>
            <person name="Albersmeier A."/>
            <person name="Kalinowski J."/>
            <person name="Ruckert C."/>
        </authorList>
    </citation>
    <scope>NUCLEOTIDE SEQUENCE</scope>
    <source>
        <strain evidence="1">JCM 12289</strain>
    </source>
</reference>
<comment type="caution">
    <text evidence="1">The sequence shown here is derived from an EMBL/GenBank/DDBJ whole genome shotgun (WGS) entry which is preliminary data.</text>
</comment>
<sequence length="179" mass="20650">MSHVPRTLGYKLWDDGALSLEDRNEIISEVSGELFHLKNSVEKHRPQEEYSAIRERIARTKERIGKTAWQLEQLSSPKAASYLRGGLDSMVTFAEDAIDGFEVPWTSNPVERAMGEVAKRCKRDWMQWSEEGLDTLLQLSLTKYANPEYYREFFDEFLQRSTHEKIRCSVSVTTNGGEL</sequence>
<accession>A0AAV3SFH0</accession>
<reference evidence="1" key="2">
    <citation type="submission" date="2023-12" db="EMBL/GenBank/DDBJ databases">
        <authorList>
            <person name="Sun Q."/>
            <person name="Inoue M."/>
        </authorList>
    </citation>
    <scope>NUCLEOTIDE SEQUENCE</scope>
    <source>
        <strain evidence="1">JCM 12289</strain>
    </source>
</reference>
<proteinExistence type="predicted"/>
<protein>
    <submittedName>
        <fullName evidence="1">Uncharacterized protein</fullName>
    </submittedName>
</protein>
<dbReference type="EMBL" id="BAAADN010000021">
    <property type="protein sequence ID" value="GAA0457887.1"/>
    <property type="molecule type" value="Genomic_DNA"/>
</dbReference>
<name>A0AAV3SFH0_HALDO</name>
<gene>
    <name evidence="1" type="ORF">GCM10008985_12540</name>
</gene>
<dbReference type="AlphaFoldDB" id="A0AAV3SFH0"/>
<organism evidence="1 2">
    <name type="scientific">Halococcus dombrowskii</name>
    <dbReference type="NCBI Taxonomy" id="179637"/>
    <lineage>
        <taxon>Archaea</taxon>
        <taxon>Methanobacteriati</taxon>
        <taxon>Methanobacteriota</taxon>
        <taxon>Stenosarchaea group</taxon>
        <taxon>Halobacteria</taxon>
        <taxon>Halobacteriales</taxon>
        <taxon>Halococcaceae</taxon>
        <taxon>Halococcus</taxon>
    </lineage>
</organism>